<dbReference type="InterPro" id="IPR036388">
    <property type="entry name" value="WH-like_DNA-bd_sf"/>
</dbReference>
<dbReference type="Gene3D" id="1.10.10.10">
    <property type="entry name" value="Winged helix-like DNA-binding domain superfamily/Winged helix DNA-binding domain"/>
    <property type="match status" value="1"/>
</dbReference>
<organism evidence="5 6">
    <name type="scientific">Autumnicola musiva</name>
    <dbReference type="NCBI Taxonomy" id="3075589"/>
    <lineage>
        <taxon>Bacteria</taxon>
        <taxon>Pseudomonadati</taxon>
        <taxon>Bacteroidota</taxon>
        <taxon>Flavobacteriia</taxon>
        <taxon>Flavobacteriales</taxon>
        <taxon>Flavobacteriaceae</taxon>
        <taxon>Autumnicola</taxon>
    </lineage>
</organism>
<feature type="domain" description="HTH hxlR-type" evidence="4">
    <location>
        <begin position="22"/>
        <end position="117"/>
    </location>
</feature>
<evidence type="ECO:0000256" key="3">
    <source>
        <dbReference type="ARBA" id="ARBA00023163"/>
    </source>
</evidence>
<gene>
    <name evidence="5" type="ORF">RM539_19530</name>
</gene>
<dbReference type="PANTHER" id="PTHR33204:SF18">
    <property type="entry name" value="TRANSCRIPTIONAL REGULATORY PROTEIN"/>
    <property type="match status" value="1"/>
</dbReference>
<keyword evidence="1" id="KW-0805">Transcription regulation</keyword>
<keyword evidence="2" id="KW-0238">DNA-binding</keyword>
<protein>
    <submittedName>
        <fullName evidence="5">Helix-turn-helix domain-containing protein</fullName>
    </submittedName>
</protein>
<proteinExistence type="predicted"/>
<sequence>MATEIKESSTNVENLQILAKACDVNIILGNIGLRWKMQILYCIANEAHQFSTIKKVFPTISDQILGKRVSELYKEKLIIKIEVPDTVPQQIKYEVTEKGNELLMIILNLNSWGEKWK</sequence>
<reference evidence="5 6" key="1">
    <citation type="submission" date="2023-09" db="EMBL/GenBank/DDBJ databases">
        <authorList>
            <person name="Rey-Velasco X."/>
        </authorList>
    </citation>
    <scope>NUCLEOTIDE SEQUENCE [LARGE SCALE GENOMIC DNA]</scope>
    <source>
        <strain evidence="5 6">F117</strain>
    </source>
</reference>
<evidence type="ECO:0000256" key="2">
    <source>
        <dbReference type="ARBA" id="ARBA00023125"/>
    </source>
</evidence>
<dbReference type="EMBL" id="JAVRHK010000040">
    <property type="protein sequence ID" value="MDT0678768.1"/>
    <property type="molecule type" value="Genomic_DNA"/>
</dbReference>
<accession>A0ABU3DCQ8</accession>
<dbReference type="Pfam" id="PF01638">
    <property type="entry name" value="HxlR"/>
    <property type="match status" value="1"/>
</dbReference>
<comment type="caution">
    <text evidence="5">The sequence shown here is derived from an EMBL/GenBank/DDBJ whole genome shotgun (WGS) entry which is preliminary data.</text>
</comment>
<dbReference type="PROSITE" id="PS51118">
    <property type="entry name" value="HTH_HXLR"/>
    <property type="match status" value="1"/>
</dbReference>
<dbReference type="RefSeq" id="WP_311505101.1">
    <property type="nucleotide sequence ID" value="NZ_JAVRHK010000040.1"/>
</dbReference>
<dbReference type="Proteomes" id="UP001262582">
    <property type="component" value="Unassembled WGS sequence"/>
</dbReference>
<evidence type="ECO:0000313" key="6">
    <source>
        <dbReference type="Proteomes" id="UP001262582"/>
    </source>
</evidence>
<dbReference type="SUPFAM" id="SSF46785">
    <property type="entry name" value="Winged helix' DNA-binding domain"/>
    <property type="match status" value="1"/>
</dbReference>
<dbReference type="InterPro" id="IPR002577">
    <property type="entry name" value="HTH_HxlR"/>
</dbReference>
<dbReference type="PANTHER" id="PTHR33204">
    <property type="entry name" value="TRANSCRIPTIONAL REGULATOR, MARR FAMILY"/>
    <property type="match status" value="1"/>
</dbReference>
<evidence type="ECO:0000259" key="4">
    <source>
        <dbReference type="PROSITE" id="PS51118"/>
    </source>
</evidence>
<keyword evidence="3" id="KW-0804">Transcription</keyword>
<keyword evidence="6" id="KW-1185">Reference proteome</keyword>
<dbReference type="InterPro" id="IPR036390">
    <property type="entry name" value="WH_DNA-bd_sf"/>
</dbReference>
<evidence type="ECO:0000256" key="1">
    <source>
        <dbReference type="ARBA" id="ARBA00023015"/>
    </source>
</evidence>
<name>A0ABU3DCQ8_9FLAO</name>
<evidence type="ECO:0000313" key="5">
    <source>
        <dbReference type="EMBL" id="MDT0678768.1"/>
    </source>
</evidence>